<feature type="chain" id="PRO_5042952586" evidence="20">
    <location>
        <begin position="23"/>
        <end position="1083"/>
    </location>
</feature>
<dbReference type="Pfam" id="PF00560">
    <property type="entry name" value="LRR_1"/>
    <property type="match status" value="2"/>
</dbReference>
<dbReference type="FunFam" id="3.80.10.10:FF:000041">
    <property type="entry name" value="LRR receptor-like serine/threonine-protein kinase ERECTA"/>
    <property type="match status" value="1"/>
</dbReference>
<feature type="domain" description="Disease resistance R13L4/SHOC-2-like LRR" evidence="22">
    <location>
        <begin position="101"/>
        <end position="374"/>
    </location>
</feature>
<dbReference type="FunFam" id="3.80.10.10:FF:000213">
    <property type="entry name" value="Tyrosine-sulfated glycopeptide receptor 1"/>
    <property type="match status" value="1"/>
</dbReference>
<evidence type="ECO:0000256" key="7">
    <source>
        <dbReference type="ARBA" id="ARBA00022525"/>
    </source>
</evidence>
<evidence type="ECO:0000256" key="18">
    <source>
        <dbReference type="ARBA" id="ARBA00038043"/>
    </source>
</evidence>
<dbReference type="SMART" id="SM00369">
    <property type="entry name" value="LRR_TYP"/>
    <property type="match status" value="10"/>
</dbReference>
<evidence type="ECO:0000256" key="9">
    <source>
        <dbReference type="ARBA" id="ARBA00022692"/>
    </source>
</evidence>
<comment type="similarity">
    <text evidence="18">Belongs to the polygalacturonase-inhibiting protein family.</text>
</comment>
<dbReference type="Pfam" id="PF13855">
    <property type="entry name" value="LRR_8"/>
    <property type="match status" value="2"/>
</dbReference>
<evidence type="ECO:0000256" key="11">
    <source>
        <dbReference type="ARBA" id="ARBA00022737"/>
    </source>
</evidence>
<dbReference type="GO" id="GO:0005886">
    <property type="term" value="C:plasma membrane"/>
    <property type="evidence" value="ECO:0007669"/>
    <property type="project" value="UniProtKB-SubCell"/>
</dbReference>
<dbReference type="PANTHER" id="PTHR48063:SF98">
    <property type="entry name" value="LRR RECEPTOR-LIKE SERINE_THREONINE-PROTEIN KINASE FLS2"/>
    <property type="match status" value="1"/>
</dbReference>
<evidence type="ECO:0000256" key="2">
    <source>
        <dbReference type="ARBA" id="ARBA00004191"/>
    </source>
</evidence>
<evidence type="ECO:0000256" key="3">
    <source>
        <dbReference type="ARBA" id="ARBA00004251"/>
    </source>
</evidence>
<proteinExistence type="inferred from homology"/>
<keyword evidence="8" id="KW-0433">Leucine-rich repeat</keyword>
<dbReference type="GO" id="GO:0006952">
    <property type="term" value="P:defense response"/>
    <property type="evidence" value="ECO:0007669"/>
    <property type="project" value="UniProtKB-KW"/>
</dbReference>
<dbReference type="SUPFAM" id="SSF52047">
    <property type="entry name" value="RNI-like"/>
    <property type="match status" value="1"/>
</dbReference>
<dbReference type="Gene3D" id="3.80.10.10">
    <property type="entry name" value="Ribonuclease Inhibitor"/>
    <property type="match status" value="5"/>
</dbReference>
<keyword evidence="13 19" id="KW-1133">Transmembrane helix</keyword>
<keyword evidence="12" id="KW-0611">Plant defense</keyword>
<dbReference type="SUPFAM" id="SSF52058">
    <property type="entry name" value="L domain-like"/>
    <property type="match status" value="2"/>
</dbReference>
<evidence type="ECO:0000256" key="16">
    <source>
        <dbReference type="ARBA" id="ARBA00023170"/>
    </source>
</evidence>
<gene>
    <name evidence="23" type="ORF">VNO77_33736</name>
</gene>
<keyword evidence="7" id="KW-0964">Secreted</keyword>
<name>A0AAN9PWN0_CANGL</name>
<evidence type="ECO:0000256" key="14">
    <source>
        <dbReference type="ARBA" id="ARBA00023136"/>
    </source>
</evidence>
<keyword evidence="6" id="KW-0134">Cell wall</keyword>
<dbReference type="PRINTS" id="PR00019">
    <property type="entry name" value="LEURICHRPT"/>
</dbReference>
<dbReference type="GO" id="GO:0009653">
    <property type="term" value="P:anatomical structure morphogenesis"/>
    <property type="evidence" value="ECO:0007669"/>
    <property type="project" value="UniProtKB-ARBA"/>
</dbReference>
<dbReference type="InterPro" id="IPR001611">
    <property type="entry name" value="Leu-rich_rpt"/>
</dbReference>
<dbReference type="Proteomes" id="UP001367508">
    <property type="component" value="Unassembled WGS sequence"/>
</dbReference>
<evidence type="ECO:0000259" key="21">
    <source>
        <dbReference type="Pfam" id="PF08263"/>
    </source>
</evidence>
<keyword evidence="5" id="KW-1003">Cell membrane</keyword>
<evidence type="ECO:0000256" key="17">
    <source>
        <dbReference type="ARBA" id="ARBA00023180"/>
    </source>
</evidence>
<evidence type="ECO:0000256" key="19">
    <source>
        <dbReference type="SAM" id="Phobius"/>
    </source>
</evidence>
<feature type="domain" description="Leucine-rich repeat-containing N-terminal plant-type" evidence="21">
    <location>
        <begin position="40"/>
        <end position="76"/>
    </location>
</feature>
<evidence type="ECO:0000256" key="12">
    <source>
        <dbReference type="ARBA" id="ARBA00022821"/>
    </source>
</evidence>
<keyword evidence="9 19" id="KW-0812">Transmembrane</keyword>
<comment type="similarity">
    <text evidence="4">Belongs to the RLP family.</text>
</comment>
<dbReference type="InterPro" id="IPR013210">
    <property type="entry name" value="LRR_N_plant-typ"/>
</dbReference>
<reference evidence="23 24" key="1">
    <citation type="submission" date="2024-01" db="EMBL/GenBank/DDBJ databases">
        <title>The genomes of 5 underutilized Papilionoideae crops provide insights into root nodulation and disease resistanc.</title>
        <authorList>
            <person name="Jiang F."/>
        </authorList>
    </citation>
    <scope>NUCLEOTIDE SEQUENCE [LARGE SCALE GENOMIC DNA]</scope>
    <source>
        <strain evidence="23">LVBAO_FW01</strain>
        <tissue evidence="23">Leaves</tissue>
    </source>
</reference>
<sequence length="1083" mass="122384">MSNYFLKIFYAFLLLFLHSLESTLESNWSRKSEELKCTEREREALLNFKQSLTDDYGMLSTWKNDDCCKWKGVECNNETGHVQILDLHGDQDTQYLRGAINMTSLVHLQNMEYLDLSINDFIGSSIPQLIGSFTKLRYLNISSSRFFGTIPCELGNLTHLQLLDLKFNYLQGQIPHQLANLSQLRYLDLTDNSLYGAIPFQVGNLPNLHTLRLGGNFDLKIKDAEWLSTLSSLTTLSLSSLHNLGSSHRWLQTISKFVPNLIELRLVGSTLSDSDIQSIFHSHSNFSKSLTILDLSSNMLTSSTFQLLSNFSLNLQQLYLRDNNIVLSFPLSLNFPSLVTLDLSYNNMTSFVFQGNFNFTSKLQNLYLRNCSLMDESFLTSSHSIMNSSSSLVSLELSNNLLKSSTIFYWIFNFSTNLRTLDLYDNLLEGPIPDGFGRVMNSLENLDLSYNQLKGEIPTFFGNICTLQELDLSGNKLSGEISSFIENSSWCNRHIFKVLSLSYNQITGMLPKNIGLLSELEDLFLDGNSLEGDVTELHLTHFSKLKGLYLSYNSLSLKFISSWVPPFQLTDLGLASCKLGKSFPSWLQTQSSLTTLDISDARLHDSVPDWFWINSQHMIQLKMSYNNLTGTIPNLKLKLPSKPSIILNSNQFEGGVPSFFLQASELILSENKFSDLFSFLCGKSIGTNLGTLVLSNNEIKGELADCWECVKSLMFLDLKNNKLSGKIPLSMGSLFKLETLVLRNNNLTGELPSSLKNCTNLFLFDVSENLLSGPIPSWIGENMQQLMILSMRGNRFSGNLPFQLCYLRHIQLLDLSMNSLSKGIPTCLNNFTAMSIKSINSRDTLTRIYSYYATYEIYDTVSFGNYRLNVTLMWKGMESGFKDPELSLKSIDLSCNNLTGEIPKEVGDLLGLVSLNLSRNNLSGEIPSEIGYLSSLEFVDLSRNDLSGRIPSTLTKIDRLTMLNLAHNSLSGRIPLGRHFQTFDASSFEGNIDLCGEQLNKSCPGDQKALNPQEPVVLGEDSVFYETIYMSSGLGYFTGFWGLLGPILLWQPWRNAYMRFLNRFIDYIYVVIVTKYHKCLQHY</sequence>
<keyword evidence="16" id="KW-0675">Receptor</keyword>
<dbReference type="FunFam" id="3.80.10.10:FF:000400">
    <property type="entry name" value="Nuclear pore complex protein NUP107"/>
    <property type="match status" value="1"/>
</dbReference>
<dbReference type="EMBL" id="JAYMYQ010000008">
    <property type="protein sequence ID" value="KAK7315200.1"/>
    <property type="molecule type" value="Genomic_DNA"/>
</dbReference>
<dbReference type="InterPro" id="IPR046956">
    <property type="entry name" value="RLP23-like"/>
</dbReference>
<keyword evidence="24" id="KW-1185">Reference proteome</keyword>
<dbReference type="PANTHER" id="PTHR48063">
    <property type="entry name" value="LRR RECEPTOR-LIKE KINASE"/>
    <property type="match status" value="1"/>
</dbReference>
<evidence type="ECO:0000313" key="23">
    <source>
        <dbReference type="EMBL" id="KAK7315200.1"/>
    </source>
</evidence>
<evidence type="ECO:0000256" key="1">
    <source>
        <dbReference type="ARBA" id="ARBA00004170"/>
    </source>
</evidence>
<evidence type="ECO:0000259" key="22">
    <source>
        <dbReference type="Pfam" id="PF23598"/>
    </source>
</evidence>
<dbReference type="InterPro" id="IPR032675">
    <property type="entry name" value="LRR_dom_sf"/>
</dbReference>
<keyword evidence="15" id="KW-1015">Disulfide bond</keyword>
<keyword evidence="14 19" id="KW-0472">Membrane</keyword>
<evidence type="ECO:0000256" key="13">
    <source>
        <dbReference type="ARBA" id="ARBA00022989"/>
    </source>
</evidence>
<dbReference type="Pfam" id="PF23598">
    <property type="entry name" value="LRR_14"/>
    <property type="match status" value="1"/>
</dbReference>
<protein>
    <submittedName>
        <fullName evidence="23">Uncharacterized protein</fullName>
    </submittedName>
</protein>
<keyword evidence="17" id="KW-0325">Glycoprotein</keyword>
<comment type="subcellular location">
    <subcellularLocation>
        <location evidence="3">Cell membrane</location>
        <topology evidence="3">Single-pass type I membrane protein</topology>
    </subcellularLocation>
    <subcellularLocation>
        <location evidence="1">Membrane</location>
        <topology evidence="1">Peripheral membrane protein</topology>
    </subcellularLocation>
    <subcellularLocation>
        <location evidence="2">Secreted</location>
        <location evidence="2">Cell wall</location>
    </subcellularLocation>
</comment>
<evidence type="ECO:0000256" key="8">
    <source>
        <dbReference type="ARBA" id="ARBA00022614"/>
    </source>
</evidence>
<evidence type="ECO:0000313" key="24">
    <source>
        <dbReference type="Proteomes" id="UP001367508"/>
    </source>
</evidence>
<dbReference type="Pfam" id="PF08263">
    <property type="entry name" value="LRRNT_2"/>
    <property type="match status" value="1"/>
</dbReference>
<dbReference type="FunFam" id="3.80.10.10:FF:000095">
    <property type="entry name" value="LRR receptor-like serine/threonine-protein kinase GSO1"/>
    <property type="match status" value="1"/>
</dbReference>
<keyword evidence="10 20" id="KW-0732">Signal</keyword>
<feature type="signal peptide" evidence="20">
    <location>
        <begin position="1"/>
        <end position="22"/>
    </location>
</feature>
<evidence type="ECO:0000256" key="4">
    <source>
        <dbReference type="ARBA" id="ARBA00009592"/>
    </source>
</evidence>
<evidence type="ECO:0000256" key="5">
    <source>
        <dbReference type="ARBA" id="ARBA00022475"/>
    </source>
</evidence>
<dbReference type="InterPro" id="IPR003591">
    <property type="entry name" value="Leu-rich_rpt_typical-subtyp"/>
</dbReference>
<dbReference type="AlphaFoldDB" id="A0AAN9PWN0"/>
<dbReference type="InterPro" id="IPR055414">
    <property type="entry name" value="LRR_R13L4/SHOC2-like"/>
</dbReference>
<accession>A0AAN9PWN0</accession>
<evidence type="ECO:0000256" key="6">
    <source>
        <dbReference type="ARBA" id="ARBA00022512"/>
    </source>
</evidence>
<dbReference type="GO" id="GO:0099402">
    <property type="term" value="P:plant organ development"/>
    <property type="evidence" value="ECO:0007669"/>
    <property type="project" value="UniProtKB-ARBA"/>
</dbReference>
<comment type="caution">
    <text evidence="23">The sequence shown here is derived from an EMBL/GenBank/DDBJ whole genome shotgun (WGS) entry which is preliminary data.</text>
</comment>
<evidence type="ECO:0000256" key="20">
    <source>
        <dbReference type="SAM" id="SignalP"/>
    </source>
</evidence>
<organism evidence="23 24">
    <name type="scientific">Canavalia gladiata</name>
    <name type="common">Sword bean</name>
    <name type="synonym">Dolichos gladiatus</name>
    <dbReference type="NCBI Taxonomy" id="3824"/>
    <lineage>
        <taxon>Eukaryota</taxon>
        <taxon>Viridiplantae</taxon>
        <taxon>Streptophyta</taxon>
        <taxon>Embryophyta</taxon>
        <taxon>Tracheophyta</taxon>
        <taxon>Spermatophyta</taxon>
        <taxon>Magnoliopsida</taxon>
        <taxon>eudicotyledons</taxon>
        <taxon>Gunneridae</taxon>
        <taxon>Pentapetalae</taxon>
        <taxon>rosids</taxon>
        <taxon>fabids</taxon>
        <taxon>Fabales</taxon>
        <taxon>Fabaceae</taxon>
        <taxon>Papilionoideae</taxon>
        <taxon>50 kb inversion clade</taxon>
        <taxon>NPAAA clade</taxon>
        <taxon>indigoferoid/millettioid clade</taxon>
        <taxon>Phaseoleae</taxon>
        <taxon>Canavalia</taxon>
    </lineage>
</organism>
<dbReference type="SMART" id="SM00365">
    <property type="entry name" value="LRR_SD22"/>
    <property type="match status" value="3"/>
</dbReference>
<keyword evidence="11" id="KW-0677">Repeat</keyword>
<feature type="transmembrane region" description="Helical" evidence="19">
    <location>
        <begin position="1028"/>
        <end position="1050"/>
    </location>
</feature>
<evidence type="ECO:0000256" key="10">
    <source>
        <dbReference type="ARBA" id="ARBA00022729"/>
    </source>
</evidence>
<evidence type="ECO:0000256" key="15">
    <source>
        <dbReference type="ARBA" id="ARBA00023157"/>
    </source>
</evidence>